<dbReference type="OMA" id="MQWRVAP"/>
<dbReference type="EMBL" id="VLTL01000049">
    <property type="protein sequence ID" value="KAA0165183.1"/>
    <property type="molecule type" value="Genomic_DNA"/>
</dbReference>
<evidence type="ECO:0000259" key="2">
    <source>
        <dbReference type="Pfam" id="PF00156"/>
    </source>
</evidence>
<feature type="compositionally biased region" description="Low complexity" evidence="1">
    <location>
        <begin position="1"/>
        <end position="13"/>
    </location>
</feature>
<organism evidence="4 10">
    <name type="scientific">Cafeteria roenbergensis</name>
    <name type="common">Marine flagellate</name>
    <dbReference type="NCBI Taxonomy" id="33653"/>
    <lineage>
        <taxon>Eukaryota</taxon>
        <taxon>Sar</taxon>
        <taxon>Stramenopiles</taxon>
        <taxon>Bigyra</taxon>
        <taxon>Opalozoa</taxon>
        <taxon>Bicosoecida</taxon>
        <taxon>Cafeteriaceae</taxon>
        <taxon>Cafeteria</taxon>
    </lineage>
</organism>
<dbReference type="Proteomes" id="UP000323011">
    <property type="component" value="Unassembled WGS sequence"/>
</dbReference>
<evidence type="ECO:0000313" key="7">
    <source>
        <dbReference type="Proteomes" id="UP000322899"/>
    </source>
</evidence>
<dbReference type="Pfam" id="PF00156">
    <property type="entry name" value="Pribosyltran"/>
    <property type="match status" value="1"/>
</dbReference>
<evidence type="ECO:0000313" key="8">
    <source>
        <dbReference type="Proteomes" id="UP000323011"/>
    </source>
</evidence>
<feature type="region of interest" description="Disordered" evidence="1">
    <location>
        <begin position="1"/>
        <end position="22"/>
    </location>
</feature>
<reference evidence="7 8" key="1">
    <citation type="submission" date="2019-07" db="EMBL/GenBank/DDBJ databases">
        <title>Genomes of Cafeteria roenbergensis.</title>
        <authorList>
            <person name="Fischer M.G."/>
            <person name="Hackl T."/>
            <person name="Roman M."/>
        </authorList>
    </citation>
    <scope>NUCLEOTIDE SEQUENCE [LARGE SCALE GENOMIC DNA]</scope>
    <source>
        <strain evidence="3 8">BVI</strain>
        <strain evidence="4 10">Cflag</strain>
        <strain evidence="6 7">E4-10P</strain>
        <strain evidence="5 9">RCC970-E3</strain>
    </source>
</reference>
<feature type="domain" description="Phosphoribosyltransferase" evidence="2">
    <location>
        <begin position="60"/>
        <end position="214"/>
    </location>
</feature>
<comment type="caution">
    <text evidence="4">The sequence shown here is derived from an EMBL/GenBank/DDBJ whole genome shotgun (WGS) entry which is preliminary data.</text>
</comment>
<dbReference type="InterPro" id="IPR029057">
    <property type="entry name" value="PRTase-like"/>
</dbReference>
<dbReference type="SUPFAM" id="SSF53271">
    <property type="entry name" value="PRTase-like"/>
    <property type="match status" value="1"/>
</dbReference>
<dbReference type="GO" id="GO:0000287">
    <property type="term" value="F:magnesium ion binding"/>
    <property type="evidence" value="ECO:0007669"/>
    <property type="project" value="TreeGrafter"/>
</dbReference>
<evidence type="ECO:0000313" key="5">
    <source>
        <dbReference type="EMBL" id="KAA0165183.1"/>
    </source>
</evidence>
<evidence type="ECO:0000313" key="6">
    <source>
        <dbReference type="EMBL" id="KAA0177394.1"/>
    </source>
</evidence>
<dbReference type="AlphaFoldDB" id="A0A5A8D126"/>
<dbReference type="EMBL" id="VLTM01000060">
    <property type="protein sequence ID" value="KAA0158925.1"/>
    <property type="molecule type" value="Genomic_DNA"/>
</dbReference>
<dbReference type="OrthoDB" id="9449045at2759"/>
<evidence type="ECO:0000313" key="10">
    <source>
        <dbReference type="Proteomes" id="UP000325113"/>
    </source>
</evidence>
<dbReference type="EMBL" id="VLTO01000004">
    <property type="protein sequence ID" value="KAA0177394.1"/>
    <property type="molecule type" value="Genomic_DNA"/>
</dbReference>
<dbReference type="GO" id="GO:0006178">
    <property type="term" value="P:guanine salvage"/>
    <property type="evidence" value="ECO:0007669"/>
    <property type="project" value="TreeGrafter"/>
</dbReference>
<dbReference type="InterPro" id="IPR050408">
    <property type="entry name" value="HGPRT"/>
</dbReference>
<dbReference type="CDD" id="cd06223">
    <property type="entry name" value="PRTases_typeI"/>
    <property type="match status" value="1"/>
</dbReference>
<dbReference type="GO" id="GO:0032264">
    <property type="term" value="P:IMP salvage"/>
    <property type="evidence" value="ECO:0007669"/>
    <property type="project" value="TreeGrafter"/>
</dbReference>
<evidence type="ECO:0000313" key="4">
    <source>
        <dbReference type="EMBL" id="KAA0158925.1"/>
    </source>
</evidence>
<dbReference type="Proteomes" id="UP000324907">
    <property type="component" value="Unassembled WGS sequence"/>
</dbReference>
<accession>A0A5A8D126</accession>
<dbReference type="PANTHER" id="PTHR43340">
    <property type="entry name" value="HYPOXANTHINE-GUANINE PHOSPHORIBOSYLTRANSFERASE"/>
    <property type="match status" value="1"/>
</dbReference>
<gene>
    <name evidence="6" type="ORF">FNF27_01172</name>
    <name evidence="5" type="ORF">FNF28_03582</name>
    <name evidence="3" type="ORF">FNF29_00798</name>
    <name evidence="4" type="ORF">FNF31_05095</name>
</gene>
<proteinExistence type="predicted"/>
<dbReference type="GO" id="GO:0004422">
    <property type="term" value="F:hypoxanthine phosphoribosyltransferase activity"/>
    <property type="evidence" value="ECO:0007669"/>
    <property type="project" value="TreeGrafter"/>
</dbReference>
<dbReference type="PANTHER" id="PTHR43340:SF1">
    <property type="entry name" value="HYPOXANTHINE PHOSPHORIBOSYLTRANSFERASE"/>
    <property type="match status" value="1"/>
</dbReference>
<evidence type="ECO:0000313" key="9">
    <source>
        <dbReference type="Proteomes" id="UP000324907"/>
    </source>
</evidence>
<dbReference type="GO" id="GO:0032263">
    <property type="term" value="P:GMP salvage"/>
    <property type="evidence" value="ECO:0007669"/>
    <property type="project" value="TreeGrafter"/>
</dbReference>
<evidence type="ECO:0000256" key="1">
    <source>
        <dbReference type="SAM" id="MobiDB-lite"/>
    </source>
</evidence>
<dbReference type="GO" id="GO:0005829">
    <property type="term" value="C:cytosol"/>
    <property type="evidence" value="ECO:0007669"/>
    <property type="project" value="TreeGrafter"/>
</dbReference>
<dbReference type="EMBL" id="VLTN01000003">
    <property type="protein sequence ID" value="KAA0156687.1"/>
    <property type="molecule type" value="Genomic_DNA"/>
</dbReference>
<name>A0A5A8D126_CAFRO</name>
<sequence length="245" mass="26602">MAAAAESAAPTVAPEDLSPGRQEPIFLADDTKIGLDQLRVSANYKQYLSHVMIPQGYINDRIAGLADQIAAEHLDTCPHLLCVLNGASVFMMKLVEELHKAYSARACCVGKAPFTIGFCRVKSYAGTASTGEVLITGLIGDELKGRTVIVVEDIVDTGLSMTRLLPKLREELEVEKAVVCSLIEKRTEKSCGLKARYVGFSVPDHFVVGCGLDFNEAFRELNHICVINKAGIEKFKDFLLAKPSA</sequence>
<dbReference type="GO" id="GO:0046100">
    <property type="term" value="P:hypoxanthine metabolic process"/>
    <property type="evidence" value="ECO:0007669"/>
    <property type="project" value="TreeGrafter"/>
</dbReference>
<dbReference type="InterPro" id="IPR000836">
    <property type="entry name" value="PRTase_dom"/>
</dbReference>
<dbReference type="Gene3D" id="3.40.50.2020">
    <property type="match status" value="1"/>
</dbReference>
<evidence type="ECO:0000313" key="3">
    <source>
        <dbReference type="EMBL" id="KAA0156687.1"/>
    </source>
</evidence>
<protein>
    <recommendedName>
        <fullName evidence="2">Phosphoribosyltransferase domain-containing protein</fullName>
    </recommendedName>
</protein>
<keyword evidence="8" id="KW-1185">Reference proteome</keyword>
<dbReference type="Proteomes" id="UP000325113">
    <property type="component" value="Unassembled WGS sequence"/>
</dbReference>
<dbReference type="Proteomes" id="UP000322899">
    <property type="component" value="Unassembled WGS sequence"/>
</dbReference>